<accession>A0A7X6DTG9</accession>
<comment type="caution">
    <text evidence="4">The sequence shown here is derived from an EMBL/GenBank/DDBJ whole genome shotgun (WGS) entry which is preliminary data.</text>
</comment>
<dbReference type="Pfam" id="PF05130">
    <property type="entry name" value="FlgN"/>
    <property type="match status" value="1"/>
</dbReference>
<evidence type="ECO:0000313" key="4">
    <source>
        <dbReference type="EMBL" id="NKE73093.1"/>
    </source>
</evidence>
<reference evidence="4 5" key="1">
    <citation type="journal article" date="2020" name="Nature">
        <title>Bacterial chemolithoautotrophy via manganese oxidation.</title>
        <authorList>
            <person name="Yu H."/>
            <person name="Leadbetter J.R."/>
        </authorList>
    </citation>
    <scope>NUCLEOTIDE SEQUENCE [LARGE SCALE GENOMIC DNA]</scope>
    <source>
        <strain evidence="4 5">Mn-1</strain>
    </source>
</reference>
<evidence type="ECO:0000256" key="2">
    <source>
        <dbReference type="ARBA" id="ARBA00007703"/>
    </source>
</evidence>
<keyword evidence="4" id="KW-0966">Cell projection</keyword>
<dbReference type="EMBL" id="VTOW01000005">
    <property type="protein sequence ID" value="NKE73093.1"/>
    <property type="molecule type" value="Genomic_DNA"/>
</dbReference>
<gene>
    <name evidence="4" type="ORF">MNODULE_20260</name>
</gene>
<comment type="similarity">
    <text evidence="2">Belongs to the FlgN family.</text>
</comment>
<dbReference type="Gene3D" id="1.20.58.300">
    <property type="entry name" value="FlgN-like"/>
    <property type="match status" value="1"/>
</dbReference>
<protein>
    <submittedName>
        <fullName evidence="4">Flagellar protein FlgN</fullName>
    </submittedName>
</protein>
<name>A0A7X6DTG9_9BACT</name>
<proteinExistence type="inferred from homology"/>
<dbReference type="InterPro" id="IPR036679">
    <property type="entry name" value="FlgN-like_sf"/>
</dbReference>
<keyword evidence="4" id="KW-0969">Cilium</keyword>
<dbReference type="GO" id="GO:0044780">
    <property type="term" value="P:bacterial-type flagellum assembly"/>
    <property type="evidence" value="ECO:0007669"/>
    <property type="project" value="InterPro"/>
</dbReference>
<evidence type="ECO:0000256" key="1">
    <source>
        <dbReference type="ARBA" id="ARBA00002397"/>
    </source>
</evidence>
<comment type="function">
    <text evidence="1">Required for the efficient initiation of filament assembly.</text>
</comment>
<sequence length="211" mass="23832">MRFYKFEGGSSMRDVEFGMKREEQQIDYSASRPLQSALPLPGTLTVPDALLIPLVSTLEEMILVQQEMLSLLQREKKLMIGGELDDLLRCLQEKENFLGRLRGLEQRRQAEIAPMARQWGGEDRPLTLKQLAQRVPEPFRGRLTDCHTRLEALTASIQELNQINGLLIDRIQERITALVGLLRHLSSTDPIYQPNGALQPFPSGGRAISQG</sequence>
<dbReference type="InterPro" id="IPR007809">
    <property type="entry name" value="FlgN-like"/>
</dbReference>
<dbReference type="SUPFAM" id="SSF140566">
    <property type="entry name" value="FlgN-like"/>
    <property type="match status" value="1"/>
</dbReference>
<dbReference type="AlphaFoldDB" id="A0A7X6DTG9"/>
<keyword evidence="4" id="KW-0282">Flagellum</keyword>
<keyword evidence="3" id="KW-1005">Bacterial flagellum biogenesis</keyword>
<keyword evidence="5" id="KW-1185">Reference proteome</keyword>
<dbReference type="Proteomes" id="UP000534783">
    <property type="component" value="Unassembled WGS sequence"/>
</dbReference>
<evidence type="ECO:0000313" key="5">
    <source>
        <dbReference type="Proteomes" id="UP000534783"/>
    </source>
</evidence>
<evidence type="ECO:0000256" key="3">
    <source>
        <dbReference type="ARBA" id="ARBA00022795"/>
    </source>
</evidence>
<organism evidence="4 5">
    <name type="scientific">Candidatus Manganitrophus noduliformans</name>
    <dbReference type="NCBI Taxonomy" id="2606439"/>
    <lineage>
        <taxon>Bacteria</taxon>
        <taxon>Pseudomonadati</taxon>
        <taxon>Nitrospirota</taxon>
        <taxon>Nitrospiria</taxon>
        <taxon>Candidatus Troglogloeales</taxon>
        <taxon>Candidatus Manganitrophaceae</taxon>
        <taxon>Candidatus Manganitrophus</taxon>
    </lineage>
</organism>